<dbReference type="AlphaFoldDB" id="E8V296"/>
<evidence type="ECO:0000313" key="6">
    <source>
        <dbReference type="Proteomes" id="UP000006844"/>
    </source>
</evidence>
<reference evidence="5 6" key="1">
    <citation type="journal article" date="2012" name="Stand. Genomic Sci.">
        <title>Complete genome sequence of Terriglobus saanensis type strain SP1PR4(T), an Acidobacteria from tundra soil.</title>
        <authorList>
            <person name="Rawat S.R."/>
            <person name="Mannisto M.K."/>
            <person name="Starovoytov V."/>
            <person name="Goodwin L."/>
            <person name="Nolan M."/>
            <person name="Hauser L."/>
            <person name="Land M."/>
            <person name="Davenport K.W."/>
            <person name="Woyke T."/>
            <person name="Haggblom M.M."/>
        </authorList>
    </citation>
    <scope>NUCLEOTIDE SEQUENCE</scope>
    <source>
        <strain evidence="6">ATCC BAA-1853 / DSM 23119 / SP1PR4</strain>
    </source>
</reference>
<organism evidence="5 6">
    <name type="scientific">Terriglobus saanensis (strain ATCC BAA-1853 / DSM 23119 / SP1PR4)</name>
    <dbReference type="NCBI Taxonomy" id="401053"/>
    <lineage>
        <taxon>Bacteria</taxon>
        <taxon>Pseudomonadati</taxon>
        <taxon>Acidobacteriota</taxon>
        <taxon>Terriglobia</taxon>
        <taxon>Terriglobales</taxon>
        <taxon>Acidobacteriaceae</taxon>
        <taxon>Terriglobus</taxon>
    </lineage>
</organism>
<evidence type="ECO:0000256" key="2">
    <source>
        <dbReference type="ARBA" id="ARBA00023012"/>
    </source>
</evidence>
<sequence length="131" mass="14243">MPVPTNAASRTRLLIADDERLIADTLALIFLKEGYETLAVYSGEAILEELEGFQPDLLLSDVVMTGITGVQAALAMQKTRPSCKILLLSGQADTGDLFRESRVQGLHFELIGKPVDPCVLVAKLKEMRPAC</sequence>
<evidence type="ECO:0000256" key="1">
    <source>
        <dbReference type="ARBA" id="ARBA00022553"/>
    </source>
</evidence>
<gene>
    <name evidence="5" type="ordered locus">AciPR4_0394</name>
</gene>
<keyword evidence="6" id="KW-1185">Reference proteome</keyword>
<evidence type="ECO:0000259" key="4">
    <source>
        <dbReference type="PROSITE" id="PS50110"/>
    </source>
</evidence>
<dbReference type="eggNOG" id="COG0745">
    <property type="taxonomic scope" value="Bacteria"/>
</dbReference>
<accession>E8V296</accession>
<dbReference type="STRING" id="401053.AciPR4_0394"/>
<name>E8V296_TERSS</name>
<dbReference type="KEGG" id="tsa:AciPR4_0394"/>
<dbReference type="OrthoDB" id="9761183at2"/>
<evidence type="ECO:0000313" key="5">
    <source>
        <dbReference type="EMBL" id="ADV81229.1"/>
    </source>
</evidence>
<feature type="domain" description="Response regulatory" evidence="4">
    <location>
        <begin position="12"/>
        <end position="128"/>
    </location>
</feature>
<dbReference type="HOGENOM" id="CLU_000445_69_8_0"/>
<dbReference type="RefSeq" id="WP_013566962.1">
    <property type="nucleotide sequence ID" value="NC_014963.1"/>
</dbReference>
<dbReference type="Pfam" id="PF00072">
    <property type="entry name" value="Response_reg"/>
    <property type="match status" value="1"/>
</dbReference>
<dbReference type="EMBL" id="CP002467">
    <property type="protein sequence ID" value="ADV81229.1"/>
    <property type="molecule type" value="Genomic_DNA"/>
</dbReference>
<dbReference type="SUPFAM" id="SSF52172">
    <property type="entry name" value="CheY-like"/>
    <property type="match status" value="1"/>
</dbReference>
<dbReference type="Gene3D" id="3.40.50.2300">
    <property type="match status" value="1"/>
</dbReference>
<keyword evidence="2" id="KW-0902">Two-component regulatory system</keyword>
<dbReference type="InterPro" id="IPR011006">
    <property type="entry name" value="CheY-like_superfamily"/>
</dbReference>
<dbReference type="SMART" id="SM00448">
    <property type="entry name" value="REC"/>
    <property type="match status" value="1"/>
</dbReference>
<feature type="modified residue" description="4-aspartylphosphate" evidence="3">
    <location>
        <position position="61"/>
    </location>
</feature>
<keyword evidence="1 3" id="KW-0597">Phosphoprotein</keyword>
<dbReference type="PROSITE" id="PS50110">
    <property type="entry name" value="RESPONSE_REGULATORY"/>
    <property type="match status" value="1"/>
</dbReference>
<dbReference type="PANTHER" id="PTHR44591">
    <property type="entry name" value="STRESS RESPONSE REGULATOR PROTEIN 1"/>
    <property type="match status" value="1"/>
</dbReference>
<dbReference type="PANTHER" id="PTHR44591:SF14">
    <property type="entry name" value="PROTEIN PILG"/>
    <property type="match status" value="1"/>
</dbReference>
<proteinExistence type="predicted"/>
<protein>
    <submittedName>
        <fullName evidence="5">Response regulator receiver protein</fullName>
    </submittedName>
</protein>
<dbReference type="InterPro" id="IPR050595">
    <property type="entry name" value="Bact_response_regulator"/>
</dbReference>
<dbReference type="InterPro" id="IPR001789">
    <property type="entry name" value="Sig_transdc_resp-reg_receiver"/>
</dbReference>
<dbReference type="Proteomes" id="UP000006844">
    <property type="component" value="Chromosome"/>
</dbReference>
<dbReference type="CDD" id="cd00156">
    <property type="entry name" value="REC"/>
    <property type="match status" value="1"/>
</dbReference>
<evidence type="ECO:0000256" key="3">
    <source>
        <dbReference type="PROSITE-ProRule" id="PRU00169"/>
    </source>
</evidence>
<dbReference type="GO" id="GO:0000160">
    <property type="term" value="P:phosphorelay signal transduction system"/>
    <property type="evidence" value="ECO:0007669"/>
    <property type="project" value="UniProtKB-KW"/>
</dbReference>